<gene>
    <name evidence="3" type="ORF">SAMN05216404_110121</name>
</gene>
<evidence type="ECO:0000313" key="4">
    <source>
        <dbReference type="Proteomes" id="UP000183898"/>
    </source>
</evidence>
<reference evidence="3 4" key="1">
    <citation type="submission" date="2016-10" db="EMBL/GenBank/DDBJ databases">
        <authorList>
            <person name="de Groot N.N."/>
        </authorList>
    </citation>
    <scope>NUCLEOTIDE SEQUENCE [LARGE SCALE GENOMIC DNA]</scope>
    <source>
        <strain evidence="3 4">Nl18</strain>
    </source>
</reference>
<dbReference type="RefSeq" id="WP_074747648.1">
    <property type="nucleotide sequence ID" value="NZ_FOCT01000010.1"/>
</dbReference>
<accession>A0A1H8LJ52</accession>
<dbReference type="Gene3D" id="3.10.450.160">
    <property type="entry name" value="inner membrane protein cigr"/>
    <property type="match status" value="1"/>
</dbReference>
<protein>
    <submittedName>
        <fullName evidence="3">Nickel/cobalt transporter regulator</fullName>
    </submittedName>
</protein>
<name>A0A1H8LJ52_9PROT</name>
<evidence type="ECO:0000256" key="1">
    <source>
        <dbReference type="SAM" id="MobiDB-lite"/>
    </source>
</evidence>
<feature type="chain" id="PRO_5010158561" evidence="2">
    <location>
        <begin position="27"/>
        <end position="166"/>
    </location>
</feature>
<evidence type="ECO:0000313" key="3">
    <source>
        <dbReference type="EMBL" id="SEO05109.1"/>
    </source>
</evidence>
<feature type="compositionally biased region" description="Basic and acidic residues" evidence="1">
    <location>
        <begin position="29"/>
        <end position="53"/>
    </location>
</feature>
<organism evidence="3 4">
    <name type="scientific">Nitrosospira multiformis</name>
    <dbReference type="NCBI Taxonomy" id="1231"/>
    <lineage>
        <taxon>Bacteria</taxon>
        <taxon>Pseudomonadati</taxon>
        <taxon>Pseudomonadota</taxon>
        <taxon>Betaproteobacteria</taxon>
        <taxon>Nitrosomonadales</taxon>
        <taxon>Nitrosomonadaceae</taxon>
        <taxon>Nitrosospira</taxon>
    </lineage>
</organism>
<keyword evidence="2" id="KW-0732">Signal</keyword>
<dbReference type="Proteomes" id="UP000183898">
    <property type="component" value="Unassembled WGS sequence"/>
</dbReference>
<dbReference type="EMBL" id="FOCT01000010">
    <property type="protein sequence ID" value="SEO05109.1"/>
    <property type="molecule type" value="Genomic_DNA"/>
</dbReference>
<feature type="region of interest" description="Disordered" evidence="1">
    <location>
        <begin position="29"/>
        <end position="60"/>
    </location>
</feature>
<proteinExistence type="predicted"/>
<evidence type="ECO:0000256" key="2">
    <source>
        <dbReference type="SAM" id="SignalP"/>
    </source>
</evidence>
<feature type="signal peptide" evidence="2">
    <location>
        <begin position="1"/>
        <end position="26"/>
    </location>
</feature>
<sequence length="166" mass="18692">MQKIFLAFLAPAFALSMFLISPPVSADKWRDDGHPGRHGHEGKKWNKGKDGKNPRGGNSHGHYYFDDRQRAIVHNYYAPRLQRGHCPPGLAKKYNGCMPPGQAKRWRTGYPLPREVVFYDLPPVLLQQLGYPAPGYRYVRVGIDILLIAVGTGMVIDAIQDLNAMH</sequence>
<dbReference type="AlphaFoldDB" id="A0A1H8LJ52"/>